<evidence type="ECO:0000256" key="5">
    <source>
        <dbReference type="ARBA" id="ARBA00022824"/>
    </source>
</evidence>
<accession>A0A1V9X0U6</accession>
<evidence type="ECO:0000259" key="12">
    <source>
        <dbReference type="Pfam" id="PF13439"/>
    </source>
</evidence>
<evidence type="ECO:0000256" key="1">
    <source>
        <dbReference type="ARBA" id="ARBA00004922"/>
    </source>
</evidence>
<comment type="subcellular location">
    <subcellularLocation>
        <location evidence="10">Endoplasmic reticulum membrane</location>
        <topology evidence="10">Single-pass membrane protein</topology>
    </subcellularLocation>
</comment>
<dbReference type="Pfam" id="PF13439">
    <property type="entry name" value="Glyco_transf_4"/>
    <property type="match status" value="1"/>
</dbReference>
<keyword evidence="6" id="KW-1133">Transmembrane helix</keyword>
<keyword evidence="4" id="KW-0812">Transmembrane</keyword>
<comment type="pathway">
    <text evidence="1 10">Protein modification; protein glycosylation.</text>
</comment>
<comment type="caution">
    <text evidence="13">The sequence shown here is derived from an EMBL/GenBank/DDBJ whole genome shotgun (WGS) entry which is preliminary data.</text>
</comment>
<evidence type="ECO:0000256" key="8">
    <source>
        <dbReference type="ARBA" id="ARBA00045103"/>
    </source>
</evidence>
<proteinExistence type="inferred from homology"/>
<keyword evidence="2 10" id="KW-0328">Glycosyltransferase</keyword>
<dbReference type="UniPathway" id="UPA00378"/>
<name>A0A1V9X0U6_9ACAR</name>
<comment type="function">
    <text evidence="10">Mannosylates Man(2)GlcNAc(2)-dolichol diphosphate and Man(1)GlcNAc(2)-dolichol diphosphate to form Man(3)GlcNAc(2)-dolichol diphosphate.</text>
</comment>
<sequence length="408" mass="46872">MRVTFVHLDLGIGGAERLVVDAALALKKSGHRVDFITSHHDETHCFPETRGGFPVMVCGDWLPRSIFGKFYVICSIVRMIYLALYMYFTRCGTNVKPDLIFVDQVSQCIPWLKLLRVPILFYCHHPDCLLVQKKSALRKYYRRPIDWFEELTTSLADLVVVNSRYTEKVFRQTFPRLDNTRLEVLYPTVNLSLYDTPMQGDLNDIPLMKSSRITFLSLNRFERKKDISLAIKALAYVISHGEADVHLIVAGGYDNAVAENVEHFDELRRLAEKLQVNDRITFLRSPSDGRKQLLLHHCCGVIYTPQNEHFGIVPLEAMYMRRPVIATNTGGPLETIENGSTGFLCEPTPPAFGEAMLELCRKRNLIDELGEKGRRRVVALFSFRTFQRGLEELAQRLVPHSRVNQRKR</sequence>
<dbReference type="OrthoDB" id="448893at2759"/>
<dbReference type="Pfam" id="PF00534">
    <property type="entry name" value="Glycos_transf_1"/>
    <property type="match status" value="1"/>
</dbReference>
<dbReference type="GO" id="GO:0004378">
    <property type="term" value="F:GDP-Man:Man(1)GlcNAc(2)-PP-Dol alpha-1,3-mannosyltransferase activity"/>
    <property type="evidence" value="ECO:0007669"/>
    <property type="project" value="UniProtKB-UniRule"/>
</dbReference>
<dbReference type="FunFam" id="3.40.50.2000:FF:000210">
    <property type="entry name" value="Alpha-1,3/1,6-mannosyltransferase ALG2"/>
    <property type="match status" value="1"/>
</dbReference>
<evidence type="ECO:0000256" key="6">
    <source>
        <dbReference type="ARBA" id="ARBA00022989"/>
    </source>
</evidence>
<gene>
    <name evidence="13" type="ORF">BIW11_13702</name>
</gene>
<dbReference type="AlphaFoldDB" id="A0A1V9X0U6"/>
<dbReference type="InParanoid" id="A0A1V9X0U6"/>
<dbReference type="FunCoup" id="A0A1V9X0U6">
    <property type="interactions" value="1877"/>
</dbReference>
<dbReference type="GO" id="GO:0005789">
    <property type="term" value="C:endoplasmic reticulum membrane"/>
    <property type="evidence" value="ECO:0007669"/>
    <property type="project" value="UniProtKB-SubCell"/>
</dbReference>
<feature type="domain" description="Glycosyltransferase subfamily 4-like N-terminal" evidence="12">
    <location>
        <begin position="12"/>
        <end position="192"/>
    </location>
</feature>
<keyword evidence="3 10" id="KW-0808">Transferase</keyword>
<dbReference type="InterPro" id="IPR001296">
    <property type="entry name" value="Glyco_trans_1"/>
</dbReference>
<dbReference type="EMBL" id="MNPL01029839">
    <property type="protein sequence ID" value="OQR67129.1"/>
    <property type="molecule type" value="Genomic_DNA"/>
</dbReference>
<evidence type="ECO:0000256" key="9">
    <source>
        <dbReference type="ARBA" id="ARBA00045104"/>
    </source>
</evidence>
<evidence type="ECO:0000256" key="4">
    <source>
        <dbReference type="ARBA" id="ARBA00022692"/>
    </source>
</evidence>
<dbReference type="SUPFAM" id="SSF53756">
    <property type="entry name" value="UDP-Glycosyltransferase/glycogen phosphorylase"/>
    <property type="match status" value="1"/>
</dbReference>
<dbReference type="PANTHER" id="PTHR45918">
    <property type="entry name" value="ALPHA-1,3/1,6-MANNOSYLTRANSFERASE ALG2"/>
    <property type="match status" value="1"/>
</dbReference>
<dbReference type="EC" id="2.4.1.132" evidence="10"/>
<protein>
    <recommendedName>
        <fullName evidence="10">Alpha-1,3/1,6-mannosyltransferase ALG2</fullName>
        <ecNumber evidence="10">2.4.1.132</ecNumber>
        <ecNumber evidence="10">2.4.1.257</ecNumber>
    </recommendedName>
    <alternativeName>
        <fullName evidence="10">GDP-Man:Man(1)GlcNAc(2)-PP-Dol alpha-1,3-mannosyltransferase</fullName>
    </alternativeName>
</protein>
<evidence type="ECO:0000256" key="3">
    <source>
        <dbReference type="ARBA" id="ARBA00022679"/>
    </source>
</evidence>
<feature type="domain" description="Glycosyl transferase family 1" evidence="11">
    <location>
        <begin position="210"/>
        <end position="376"/>
    </location>
</feature>
<reference evidence="13 14" key="1">
    <citation type="journal article" date="2017" name="Gigascience">
        <title>Draft genome of the honey bee ectoparasitic mite, Tropilaelaps mercedesae, is shaped by the parasitic life history.</title>
        <authorList>
            <person name="Dong X."/>
            <person name="Armstrong S.D."/>
            <person name="Xia D."/>
            <person name="Makepeace B.L."/>
            <person name="Darby A.C."/>
            <person name="Kadowaki T."/>
        </authorList>
    </citation>
    <scope>NUCLEOTIDE SEQUENCE [LARGE SCALE GENOMIC DNA]</scope>
    <source>
        <strain evidence="13">Wuxi-XJTLU</strain>
    </source>
</reference>
<comment type="catalytic activity">
    <reaction evidence="9 10">
        <text>an alpha-D-Man-(1-&gt;3)-beta-D-Man-(1-&gt;4)-beta-D-GlcNAc-(1-&gt;4)-alpha-D-GlcNAc-diphospho-di-trans,poly-cis-dolichol + GDP-alpha-D-mannose = an alpha-D-Man-(1-&gt;3)-[alpha-D-Man-(1-&gt;6)]-beta-D-Man-(1-&gt;4)-beta-D-GlcNAc-(1-&gt;4)-alpha-D-GlcNAc-diphospho-di-trans,poly-cis-dolichol + GDP + H(+)</text>
        <dbReference type="Rhea" id="RHEA:29519"/>
        <dbReference type="Rhea" id="RHEA-COMP:19513"/>
        <dbReference type="Rhea" id="RHEA-COMP:19515"/>
        <dbReference type="ChEBI" id="CHEBI:15378"/>
        <dbReference type="ChEBI" id="CHEBI:57527"/>
        <dbReference type="ChEBI" id="CHEBI:58189"/>
        <dbReference type="ChEBI" id="CHEBI:132510"/>
        <dbReference type="ChEBI" id="CHEBI:132511"/>
        <dbReference type="EC" id="2.4.1.257"/>
    </reaction>
    <physiologicalReaction direction="left-to-right" evidence="9 10">
        <dbReference type="Rhea" id="RHEA:29520"/>
    </physiologicalReaction>
</comment>
<dbReference type="STRING" id="418985.A0A1V9X0U6"/>
<comment type="catalytic activity">
    <reaction evidence="8 10">
        <text>a beta-D-Man-(1-&gt;4)-beta-D-GlcNAc-(1-&gt;4)-alpha-D-GlcNAc-diphospho-di-trans,poly-cis-dolichol + GDP-alpha-D-mannose = an alpha-D-Man-(1-&gt;3)-beta-D-Man-(1-&gt;4)-beta-D-GlcNAc-(1-&gt;4)-alpha-D-GlcNAc-diphospho-di-trans,poly-cis-dolichol + GDP + H(+)</text>
        <dbReference type="Rhea" id="RHEA:29515"/>
        <dbReference type="Rhea" id="RHEA-COMP:19511"/>
        <dbReference type="Rhea" id="RHEA-COMP:19513"/>
        <dbReference type="ChEBI" id="CHEBI:15378"/>
        <dbReference type="ChEBI" id="CHEBI:57527"/>
        <dbReference type="ChEBI" id="CHEBI:58189"/>
        <dbReference type="ChEBI" id="CHEBI:58472"/>
        <dbReference type="ChEBI" id="CHEBI:132510"/>
        <dbReference type="EC" id="2.4.1.132"/>
    </reaction>
    <physiologicalReaction direction="left-to-right" evidence="8 10">
        <dbReference type="Rhea" id="RHEA:29516"/>
    </physiologicalReaction>
</comment>
<keyword evidence="5" id="KW-0256">Endoplasmic reticulum</keyword>
<dbReference type="InterPro" id="IPR027054">
    <property type="entry name" value="ALG2"/>
</dbReference>
<dbReference type="InterPro" id="IPR028098">
    <property type="entry name" value="Glyco_trans_4-like_N"/>
</dbReference>
<keyword evidence="7" id="KW-0472">Membrane</keyword>
<comment type="similarity">
    <text evidence="10">Belongs to the glycosyltransferase group 1 family.</text>
</comment>
<organism evidence="13 14">
    <name type="scientific">Tropilaelaps mercedesae</name>
    <dbReference type="NCBI Taxonomy" id="418985"/>
    <lineage>
        <taxon>Eukaryota</taxon>
        <taxon>Metazoa</taxon>
        <taxon>Ecdysozoa</taxon>
        <taxon>Arthropoda</taxon>
        <taxon>Chelicerata</taxon>
        <taxon>Arachnida</taxon>
        <taxon>Acari</taxon>
        <taxon>Parasitiformes</taxon>
        <taxon>Mesostigmata</taxon>
        <taxon>Gamasina</taxon>
        <taxon>Dermanyssoidea</taxon>
        <taxon>Laelapidae</taxon>
        <taxon>Tropilaelaps</taxon>
    </lineage>
</organism>
<dbReference type="CDD" id="cd03805">
    <property type="entry name" value="GT4_ALG2-like"/>
    <property type="match status" value="1"/>
</dbReference>
<evidence type="ECO:0000259" key="11">
    <source>
        <dbReference type="Pfam" id="PF00534"/>
    </source>
</evidence>
<dbReference type="Gene3D" id="3.40.50.2000">
    <property type="entry name" value="Glycogen Phosphorylase B"/>
    <property type="match status" value="2"/>
</dbReference>
<evidence type="ECO:0000313" key="14">
    <source>
        <dbReference type="Proteomes" id="UP000192247"/>
    </source>
</evidence>
<evidence type="ECO:0000256" key="10">
    <source>
        <dbReference type="RuleBase" id="RU367136"/>
    </source>
</evidence>
<evidence type="ECO:0000256" key="7">
    <source>
        <dbReference type="ARBA" id="ARBA00023136"/>
    </source>
</evidence>
<evidence type="ECO:0000256" key="2">
    <source>
        <dbReference type="ARBA" id="ARBA00022676"/>
    </source>
</evidence>
<dbReference type="GO" id="GO:0102704">
    <property type="term" value="F:GDP-Man:Man(2)GlcNAc(2)-PP-Dol alpha-1,6-mannosyltransferase activity"/>
    <property type="evidence" value="ECO:0007669"/>
    <property type="project" value="UniProtKB-UniRule"/>
</dbReference>
<dbReference type="PANTHER" id="PTHR45918:SF1">
    <property type="entry name" value="ALPHA-1,3_1,6-MANNOSYLTRANSFERASE ALG2"/>
    <property type="match status" value="1"/>
</dbReference>
<dbReference type="EC" id="2.4.1.257" evidence="10"/>
<evidence type="ECO:0000313" key="13">
    <source>
        <dbReference type="EMBL" id="OQR67129.1"/>
    </source>
</evidence>
<dbReference type="Proteomes" id="UP000192247">
    <property type="component" value="Unassembled WGS sequence"/>
</dbReference>
<keyword evidence="14" id="KW-1185">Reference proteome</keyword>